<keyword evidence="3 9" id="KW-0812">Transmembrane</keyword>
<dbReference type="STRING" id="670386.D3BPE0"/>
<protein>
    <recommendedName>
        <fullName evidence="10">t-SNARE coiled-coil homology domain-containing protein</fullName>
    </recommendedName>
</protein>
<evidence type="ECO:0000256" key="3">
    <source>
        <dbReference type="ARBA" id="ARBA00022692"/>
    </source>
</evidence>
<evidence type="ECO:0000256" key="5">
    <source>
        <dbReference type="ARBA" id="ARBA00022989"/>
    </source>
</evidence>
<dbReference type="GeneID" id="31364883"/>
<name>D3BPE0_HETP5</name>
<sequence>QQFSAVPDESIGINVQSSQENYRFYNDVIPPSTPMKRDNKSYDMDRLSNRNVLGLDDQNDFKSSPNTFNSEQLVEQRNDEQGVMLKEKTETLKRISIDIESQVRESNSLLDDLTGDLSNAQALLSNSMKKLSQLAQTATSRHMMYLIFFVVFVFFLIYYIISWGKKPSS</sequence>
<accession>D3BPE0</accession>
<dbReference type="Proteomes" id="UP000001396">
    <property type="component" value="Unassembled WGS sequence"/>
</dbReference>
<reference evidence="11 12" key="1">
    <citation type="journal article" date="2011" name="Genome Res.">
        <title>Phylogeny-wide analysis of social amoeba genomes highlights ancient origins for complex intercellular communication.</title>
        <authorList>
            <person name="Heidel A.J."/>
            <person name="Lawal H.M."/>
            <person name="Felder M."/>
            <person name="Schilde C."/>
            <person name="Helps N.R."/>
            <person name="Tunggal B."/>
            <person name="Rivero F."/>
            <person name="John U."/>
            <person name="Schleicher M."/>
            <person name="Eichinger L."/>
            <person name="Platzer M."/>
            <person name="Noegel A.A."/>
            <person name="Schaap P."/>
            <person name="Gloeckner G."/>
        </authorList>
    </citation>
    <scope>NUCLEOTIDE SEQUENCE [LARGE SCALE GENOMIC DNA]</scope>
    <source>
        <strain evidence="12">ATCC 26659 / Pp 5 / PN500</strain>
    </source>
</reference>
<dbReference type="CDD" id="cd15853">
    <property type="entry name" value="SNARE_Bet1"/>
    <property type="match status" value="1"/>
</dbReference>
<dbReference type="SUPFAM" id="SSF58038">
    <property type="entry name" value="SNARE fusion complex"/>
    <property type="match status" value="1"/>
</dbReference>
<evidence type="ECO:0000256" key="8">
    <source>
        <dbReference type="ARBA" id="ARBA00046280"/>
    </source>
</evidence>
<comment type="caution">
    <text evidence="11">The sequence shown here is derived from an EMBL/GenBank/DDBJ whole genome shotgun (WGS) entry which is preliminary data.</text>
</comment>
<dbReference type="GO" id="GO:0000139">
    <property type="term" value="C:Golgi membrane"/>
    <property type="evidence" value="ECO:0007669"/>
    <property type="project" value="UniProtKB-SubCell"/>
</dbReference>
<keyword evidence="2" id="KW-0813">Transport</keyword>
<proteinExistence type="predicted"/>
<organism evidence="11 12">
    <name type="scientific">Heterostelium pallidum (strain ATCC 26659 / Pp 5 / PN500)</name>
    <name type="common">Cellular slime mold</name>
    <name type="synonym">Polysphondylium pallidum</name>
    <dbReference type="NCBI Taxonomy" id="670386"/>
    <lineage>
        <taxon>Eukaryota</taxon>
        <taxon>Amoebozoa</taxon>
        <taxon>Evosea</taxon>
        <taxon>Eumycetozoa</taxon>
        <taxon>Dictyostelia</taxon>
        <taxon>Acytosteliales</taxon>
        <taxon>Acytosteliaceae</taxon>
        <taxon>Heterostelium</taxon>
    </lineage>
</organism>
<feature type="non-terminal residue" evidence="11">
    <location>
        <position position="1"/>
    </location>
</feature>
<dbReference type="InterPro" id="IPR039899">
    <property type="entry name" value="BET1_SNARE"/>
</dbReference>
<evidence type="ECO:0000256" key="1">
    <source>
        <dbReference type="ARBA" id="ARBA00004394"/>
    </source>
</evidence>
<feature type="transmembrane region" description="Helical" evidence="9">
    <location>
        <begin position="143"/>
        <end position="161"/>
    </location>
</feature>
<dbReference type="Gene3D" id="1.20.5.110">
    <property type="match status" value="1"/>
</dbReference>
<keyword evidence="5 9" id="KW-1133">Transmembrane helix</keyword>
<comment type="subcellular location">
    <subcellularLocation>
        <location evidence="8">Endomembrane system</location>
        <topology evidence="8">Single-pass type IV membrane protein</topology>
    </subcellularLocation>
    <subcellularLocation>
        <location evidence="1">Golgi apparatus membrane</location>
    </subcellularLocation>
</comment>
<keyword evidence="6" id="KW-0333">Golgi apparatus</keyword>
<keyword evidence="12" id="KW-1185">Reference proteome</keyword>
<evidence type="ECO:0000256" key="6">
    <source>
        <dbReference type="ARBA" id="ARBA00023034"/>
    </source>
</evidence>
<dbReference type="EMBL" id="ADBJ01000044">
    <property type="protein sequence ID" value="EFA76658.1"/>
    <property type="molecule type" value="Genomic_DNA"/>
</dbReference>
<dbReference type="FunCoup" id="D3BPE0">
    <property type="interactions" value="32"/>
</dbReference>
<dbReference type="PANTHER" id="PTHR12791">
    <property type="entry name" value="GOLGI SNARE BET1-RELATED"/>
    <property type="match status" value="1"/>
</dbReference>
<dbReference type="InterPro" id="IPR000727">
    <property type="entry name" value="T_SNARE_dom"/>
</dbReference>
<evidence type="ECO:0000313" key="12">
    <source>
        <dbReference type="Proteomes" id="UP000001396"/>
    </source>
</evidence>
<evidence type="ECO:0000256" key="9">
    <source>
        <dbReference type="SAM" id="Phobius"/>
    </source>
</evidence>
<evidence type="ECO:0000313" key="11">
    <source>
        <dbReference type="EMBL" id="EFA76658.1"/>
    </source>
</evidence>
<dbReference type="PROSITE" id="PS50192">
    <property type="entry name" value="T_SNARE"/>
    <property type="match status" value="1"/>
</dbReference>
<keyword evidence="4" id="KW-0653">Protein transport</keyword>
<dbReference type="InParanoid" id="D3BPE0"/>
<evidence type="ECO:0000256" key="2">
    <source>
        <dbReference type="ARBA" id="ARBA00022448"/>
    </source>
</evidence>
<evidence type="ECO:0000256" key="4">
    <source>
        <dbReference type="ARBA" id="ARBA00022927"/>
    </source>
</evidence>
<dbReference type="RefSeq" id="XP_020428790.1">
    <property type="nucleotide sequence ID" value="XM_020580203.1"/>
</dbReference>
<dbReference type="OMA" id="HMMYLIF"/>
<keyword evidence="7 9" id="KW-0472">Membrane</keyword>
<evidence type="ECO:0000259" key="10">
    <source>
        <dbReference type="PROSITE" id="PS50192"/>
    </source>
</evidence>
<dbReference type="AlphaFoldDB" id="D3BPE0"/>
<evidence type="ECO:0000256" key="7">
    <source>
        <dbReference type="ARBA" id="ARBA00023136"/>
    </source>
</evidence>
<feature type="domain" description="T-SNARE coiled-coil homology" evidence="10">
    <location>
        <begin position="72"/>
        <end position="134"/>
    </location>
</feature>
<dbReference type="GO" id="GO:0015031">
    <property type="term" value="P:protein transport"/>
    <property type="evidence" value="ECO:0007669"/>
    <property type="project" value="UniProtKB-KW"/>
</dbReference>
<gene>
    <name evidence="11" type="ORF">PPL_09408</name>
</gene>